<dbReference type="EMBL" id="JABBWK010000061">
    <property type="protein sequence ID" value="KAG1895846.1"/>
    <property type="molecule type" value="Genomic_DNA"/>
</dbReference>
<evidence type="ECO:0000256" key="1">
    <source>
        <dbReference type="SAM" id="MobiDB-lite"/>
    </source>
</evidence>
<name>A0AAD4DYE2_9AGAM</name>
<dbReference type="RefSeq" id="XP_041221422.1">
    <property type="nucleotide sequence ID" value="XM_041367794.1"/>
</dbReference>
<reference evidence="2" key="1">
    <citation type="journal article" date="2020" name="New Phytol.">
        <title>Comparative genomics reveals dynamic genome evolution in host specialist ectomycorrhizal fungi.</title>
        <authorList>
            <person name="Lofgren L.A."/>
            <person name="Nguyen N.H."/>
            <person name="Vilgalys R."/>
            <person name="Ruytinx J."/>
            <person name="Liao H.L."/>
            <person name="Branco S."/>
            <person name="Kuo A."/>
            <person name="LaButti K."/>
            <person name="Lipzen A."/>
            <person name="Andreopoulos W."/>
            <person name="Pangilinan J."/>
            <person name="Riley R."/>
            <person name="Hundley H."/>
            <person name="Na H."/>
            <person name="Barry K."/>
            <person name="Grigoriev I.V."/>
            <person name="Stajich J.E."/>
            <person name="Kennedy P.G."/>
        </authorList>
    </citation>
    <scope>NUCLEOTIDE SEQUENCE</scope>
    <source>
        <strain evidence="2">FC203</strain>
    </source>
</reference>
<dbReference type="Proteomes" id="UP001195769">
    <property type="component" value="Unassembled WGS sequence"/>
</dbReference>
<protein>
    <submittedName>
        <fullName evidence="2">Uncharacterized protein</fullName>
    </submittedName>
</protein>
<comment type="caution">
    <text evidence="2">The sequence shown here is derived from an EMBL/GenBank/DDBJ whole genome shotgun (WGS) entry which is preliminary data.</text>
</comment>
<sequence length="107" mass="12448">MAPQDERCCGIDRARKIVAERREAEKERQREAKKMRKREMEKKRERERVEDSGRRGDRIEVTPPPTNTIDRVSHPPLQPTQSTTFKLTNSHPVSQSKVLVLKSIDSV</sequence>
<evidence type="ECO:0000313" key="3">
    <source>
        <dbReference type="Proteomes" id="UP001195769"/>
    </source>
</evidence>
<evidence type="ECO:0000313" key="2">
    <source>
        <dbReference type="EMBL" id="KAG1895846.1"/>
    </source>
</evidence>
<feature type="region of interest" description="Disordered" evidence="1">
    <location>
        <begin position="22"/>
        <end position="89"/>
    </location>
</feature>
<feature type="compositionally biased region" description="Basic and acidic residues" evidence="1">
    <location>
        <begin position="22"/>
        <end position="60"/>
    </location>
</feature>
<accession>A0AAD4DYE2</accession>
<organism evidence="2 3">
    <name type="scientific">Suillus fuscotomentosus</name>
    <dbReference type="NCBI Taxonomy" id="1912939"/>
    <lineage>
        <taxon>Eukaryota</taxon>
        <taxon>Fungi</taxon>
        <taxon>Dikarya</taxon>
        <taxon>Basidiomycota</taxon>
        <taxon>Agaricomycotina</taxon>
        <taxon>Agaricomycetes</taxon>
        <taxon>Agaricomycetidae</taxon>
        <taxon>Boletales</taxon>
        <taxon>Suillineae</taxon>
        <taxon>Suillaceae</taxon>
        <taxon>Suillus</taxon>
    </lineage>
</organism>
<gene>
    <name evidence="2" type="ORF">F5891DRAFT_1193659</name>
</gene>
<dbReference type="AlphaFoldDB" id="A0AAD4DYE2"/>
<proteinExistence type="predicted"/>
<feature type="compositionally biased region" description="Polar residues" evidence="1">
    <location>
        <begin position="79"/>
        <end position="89"/>
    </location>
</feature>
<keyword evidence="3" id="KW-1185">Reference proteome</keyword>
<dbReference type="GeneID" id="64662092"/>